<feature type="region of interest" description="Disordered" evidence="6">
    <location>
        <begin position="317"/>
        <end position="345"/>
    </location>
</feature>
<feature type="domain" description="CN hydrolase" evidence="7">
    <location>
        <begin position="4"/>
        <end position="279"/>
    </location>
</feature>
<name>A0A6A7BI94_9PLEO</name>
<dbReference type="InterPro" id="IPR000132">
    <property type="entry name" value="Nitrilase/CN_hydratase_CS"/>
</dbReference>
<dbReference type="PANTHER" id="PTHR46044">
    <property type="entry name" value="NITRILASE"/>
    <property type="match status" value="1"/>
</dbReference>
<keyword evidence="9" id="KW-1185">Reference proteome</keyword>
<dbReference type="InterPro" id="IPR044149">
    <property type="entry name" value="Nitrilases_CHs"/>
</dbReference>
<dbReference type="PANTHER" id="PTHR46044:SF14">
    <property type="entry name" value="ARYLACETONITRILASE"/>
    <property type="match status" value="1"/>
</dbReference>
<evidence type="ECO:0000256" key="2">
    <source>
        <dbReference type="ARBA" id="ARBA00022801"/>
    </source>
</evidence>
<evidence type="ECO:0000256" key="5">
    <source>
        <dbReference type="PROSITE-ProRule" id="PRU10139"/>
    </source>
</evidence>
<evidence type="ECO:0000256" key="6">
    <source>
        <dbReference type="SAM" id="MobiDB-lite"/>
    </source>
</evidence>
<dbReference type="Proteomes" id="UP000799423">
    <property type="component" value="Unassembled WGS sequence"/>
</dbReference>
<dbReference type="AlphaFoldDB" id="A0A6A7BI94"/>
<dbReference type="SUPFAM" id="SSF56317">
    <property type="entry name" value="Carbon-nitrogen hydrolase"/>
    <property type="match status" value="1"/>
</dbReference>
<dbReference type="GO" id="GO:0000257">
    <property type="term" value="F:nitrilase activity"/>
    <property type="evidence" value="ECO:0007669"/>
    <property type="project" value="UniProtKB-EC"/>
</dbReference>
<dbReference type="GO" id="GO:0016836">
    <property type="term" value="F:hydro-lyase activity"/>
    <property type="evidence" value="ECO:0007669"/>
    <property type="project" value="UniProtKB-ARBA"/>
</dbReference>
<organism evidence="8 9">
    <name type="scientific">Plenodomus tracheiphilus IPT5</name>
    <dbReference type="NCBI Taxonomy" id="1408161"/>
    <lineage>
        <taxon>Eukaryota</taxon>
        <taxon>Fungi</taxon>
        <taxon>Dikarya</taxon>
        <taxon>Ascomycota</taxon>
        <taxon>Pezizomycotina</taxon>
        <taxon>Dothideomycetes</taxon>
        <taxon>Pleosporomycetidae</taxon>
        <taxon>Pleosporales</taxon>
        <taxon>Pleosporineae</taxon>
        <taxon>Leptosphaeriaceae</taxon>
        <taxon>Plenodomus</taxon>
    </lineage>
</organism>
<dbReference type="InterPro" id="IPR003010">
    <property type="entry name" value="C-N_Hydrolase"/>
</dbReference>
<keyword evidence="2" id="KW-0378">Hydrolase</keyword>
<feature type="compositionally biased region" description="Basic and acidic residues" evidence="6">
    <location>
        <begin position="332"/>
        <end position="345"/>
    </location>
</feature>
<evidence type="ECO:0000256" key="4">
    <source>
        <dbReference type="ARBA" id="ARBA00039045"/>
    </source>
</evidence>
<evidence type="ECO:0000259" key="7">
    <source>
        <dbReference type="PROSITE" id="PS50263"/>
    </source>
</evidence>
<dbReference type="PROSITE" id="PS00920">
    <property type="entry name" value="NITRIL_CHT_1"/>
    <property type="match status" value="1"/>
</dbReference>
<dbReference type="EMBL" id="MU006291">
    <property type="protein sequence ID" value="KAF2855093.1"/>
    <property type="molecule type" value="Genomic_DNA"/>
</dbReference>
<evidence type="ECO:0000313" key="8">
    <source>
        <dbReference type="EMBL" id="KAF2855093.1"/>
    </source>
</evidence>
<dbReference type="PROSITE" id="PS50263">
    <property type="entry name" value="CN_HYDROLASE"/>
    <property type="match status" value="1"/>
</dbReference>
<dbReference type="EC" id="3.5.5.1" evidence="4"/>
<feature type="active site" description="Proton acceptor" evidence="5">
    <location>
        <position position="44"/>
    </location>
</feature>
<protein>
    <recommendedName>
        <fullName evidence="4">nitrilase</fullName>
        <ecNumber evidence="4">3.5.5.1</ecNumber>
    </recommendedName>
</protein>
<dbReference type="InterPro" id="IPR036526">
    <property type="entry name" value="C-N_Hydrolase_sf"/>
</dbReference>
<reference evidence="8" key="1">
    <citation type="submission" date="2020-01" db="EMBL/GenBank/DDBJ databases">
        <authorList>
            <consortium name="DOE Joint Genome Institute"/>
            <person name="Haridas S."/>
            <person name="Albert R."/>
            <person name="Binder M."/>
            <person name="Bloem J."/>
            <person name="Labutti K."/>
            <person name="Salamov A."/>
            <person name="Andreopoulos B."/>
            <person name="Baker S.E."/>
            <person name="Barry K."/>
            <person name="Bills G."/>
            <person name="Bluhm B.H."/>
            <person name="Cannon C."/>
            <person name="Castanera R."/>
            <person name="Culley D.E."/>
            <person name="Daum C."/>
            <person name="Ezra D."/>
            <person name="Gonzalez J.B."/>
            <person name="Henrissat B."/>
            <person name="Kuo A."/>
            <person name="Liang C."/>
            <person name="Lipzen A."/>
            <person name="Lutzoni F."/>
            <person name="Magnuson J."/>
            <person name="Mondo S."/>
            <person name="Nolan M."/>
            <person name="Ohm R."/>
            <person name="Pangilinan J."/>
            <person name="Park H.-J."/>
            <person name="Ramirez L."/>
            <person name="Alfaro M."/>
            <person name="Sun H."/>
            <person name="Tritt A."/>
            <person name="Yoshinaga Y."/>
            <person name="Zwiers L.-H."/>
            <person name="Turgeon B.G."/>
            <person name="Goodwin S.B."/>
            <person name="Spatafora J.W."/>
            <person name="Crous P.W."/>
            <person name="Grigoriev I.V."/>
        </authorList>
    </citation>
    <scope>NUCLEOTIDE SEQUENCE</scope>
    <source>
        <strain evidence="8">IPT5</strain>
    </source>
</reference>
<evidence type="ECO:0000256" key="3">
    <source>
        <dbReference type="ARBA" id="ARBA00036406"/>
    </source>
</evidence>
<evidence type="ECO:0000313" key="9">
    <source>
        <dbReference type="Proteomes" id="UP000799423"/>
    </source>
</evidence>
<evidence type="ECO:0000256" key="1">
    <source>
        <dbReference type="ARBA" id="ARBA00008129"/>
    </source>
</evidence>
<dbReference type="CDD" id="cd07564">
    <property type="entry name" value="nitrilases_CHs"/>
    <property type="match status" value="1"/>
</dbReference>
<dbReference type="Pfam" id="PF00795">
    <property type="entry name" value="CN_hydrolase"/>
    <property type="match status" value="1"/>
</dbReference>
<dbReference type="Gene3D" id="3.60.110.10">
    <property type="entry name" value="Carbon-nitrogen hydrolase"/>
    <property type="match status" value="1"/>
</dbReference>
<proteinExistence type="inferred from homology"/>
<sequence>MATVKVAVTQHEPVWFDLQATVDKTCKLIGEASVNGAKLVVFPEVWIVGYPAWIWARPVDPPLATRYIKNSLSYSSPQMSAICASAREHGIAVVLGFSENSNDSLYISQCMISSTGEILMKRRKLKPTHMERTVFGDAGGASLGNVVEVEGVGRVGALACWEHIQPLLKYHTTSLREQIHVAAWPPIHAFVEGSEGLYSMSAEGCAALSITHAIESSTFVLHCTSVMSQAGITAHAIEGNPLFGHIGGGQSAVYGPDGRRLTKPLPPDEEGFVYAELPMDMLVSTKHFVDPCGHYSRPELLWLGVDKREKGCVRREGEGENVNGVNGSKKQMNGEHGVRVTEKGR</sequence>
<accession>A0A6A7BI94</accession>
<comment type="catalytic activity">
    <reaction evidence="3">
        <text>a nitrile + 2 H2O = a carboxylate + NH4(+)</text>
        <dbReference type="Rhea" id="RHEA:21724"/>
        <dbReference type="ChEBI" id="CHEBI:15377"/>
        <dbReference type="ChEBI" id="CHEBI:18379"/>
        <dbReference type="ChEBI" id="CHEBI:28938"/>
        <dbReference type="ChEBI" id="CHEBI:29067"/>
        <dbReference type="EC" id="3.5.5.1"/>
    </reaction>
</comment>
<dbReference type="OrthoDB" id="10250282at2759"/>
<dbReference type="PROSITE" id="PS00921">
    <property type="entry name" value="NITRIL_CHT_2"/>
    <property type="match status" value="1"/>
</dbReference>
<comment type="similarity">
    <text evidence="1">Belongs to the carbon-nitrogen hydrolase superfamily. Nitrilase family.</text>
</comment>
<gene>
    <name evidence="8" type="ORF">T440DRAFT_551363</name>
</gene>